<proteinExistence type="predicted"/>
<evidence type="ECO:0000313" key="5">
    <source>
        <dbReference type="RefSeq" id="XP_001359314.1"/>
    </source>
</evidence>
<keyword evidence="2" id="KW-1133">Transmembrane helix</keyword>
<keyword evidence="2" id="KW-0472">Membrane</keyword>
<dbReference type="Bgee" id="FBgn0076224">
    <property type="expression patterns" value="Expressed in male reproductive system and 3 other cell types or tissues"/>
</dbReference>
<dbReference type="KEGG" id="dpo:4802386"/>
<evidence type="ECO:0000313" key="4">
    <source>
        <dbReference type="Proteomes" id="UP000001819"/>
    </source>
</evidence>
<dbReference type="GeneID" id="4802386"/>
<evidence type="ECO:0000259" key="3">
    <source>
        <dbReference type="Pfam" id="PF15055"/>
    </source>
</evidence>
<feature type="transmembrane region" description="Helical" evidence="2">
    <location>
        <begin position="20"/>
        <end position="39"/>
    </location>
</feature>
<evidence type="ECO:0000256" key="2">
    <source>
        <dbReference type="SAM" id="Phobius"/>
    </source>
</evidence>
<reference evidence="5" key="2">
    <citation type="submission" date="2025-08" db="UniProtKB">
        <authorList>
            <consortium name="RefSeq"/>
        </authorList>
    </citation>
    <scope>IDENTIFICATION</scope>
    <source>
        <strain evidence="5">MV-25-SWS-2005</strain>
        <tissue evidence="5">Whole body</tissue>
    </source>
</reference>
<dbReference type="InterPro" id="IPR028036">
    <property type="entry name" value="DMAC1-like_dom"/>
</dbReference>
<dbReference type="RefSeq" id="XP_001359314.1">
    <property type="nucleotide sequence ID" value="XM_001359277.4"/>
</dbReference>
<evidence type="ECO:0000256" key="1">
    <source>
        <dbReference type="SAM" id="MobiDB-lite"/>
    </source>
</evidence>
<sequence length="102" mass="10969">MIGRLSFWNKDNTSSEVDCLGCRLVSGFGLIGIGVFLLAQAKRRSKPLENYTMKGLAAAVGALGVARLGNAGFLKPAAKEKPEEGTMPTKTIPKDHGFFSRR</sequence>
<feature type="region of interest" description="Disordered" evidence="1">
    <location>
        <begin position="77"/>
        <end position="102"/>
    </location>
</feature>
<dbReference type="Proteomes" id="UP000001819">
    <property type="component" value="Chromosome 2"/>
</dbReference>
<dbReference type="OMA" id="LENYTMK"/>
<protein>
    <recommendedName>
        <fullName evidence="3">Distal membrane-arm assembly complex protein 1-like domain-containing protein</fullName>
    </recommendedName>
</protein>
<dbReference type="AlphaFoldDB" id="A0A6I8UQY8"/>
<name>A0A6I8UQY8_DROPS</name>
<gene>
    <name evidence="5" type="primary">LOC4802386</name>
</gene>
<keyword evidence="4" id="KW-1185">Reference proteome</keyword>
<keyword evidence="2" id="KW-0812">Transmembrane</keyword>
<feature type="compositionally biased region" description="Basic and acidic residues" evidence="1">
    <location>
        <begin position="92"/>
        <end position="102"/>
    </location>
</feature>
<feature type="domain" description="Distal membrane-arm assembly complex protein 1-like" evidence="3">
    <location>
        <begin position="18"/>
        <end position="64"/>
    </location>
</feature>
<reference evidence="4" key="1">
    <citation type="submission" date="2024-06" db="UniProtKB">
        <authorList>
            <consortium name="RefSeq"/>
        </authorList>
    </citation>
    <scope>NUCLEOTIDE SEQUENCE [LARGE SCALE GENOMIC DNA]</scope>
    <source>
        <strain evidence="4">MV2-25</strain>
    </source>
</reference>
<dbReference type="Pfam" id="PF15055">
    <property type="entry name" value="DMAC1_Dmo2"/>
    <property type="match status" value="1"/>
</dbReference>
<dbReference type="InParanoid" id="A0A6I8UQY8"/>
<organism evidence="4 5">
    <name type="scientific">Drosophila pseudoobscura pseudoobscura</name>
    <name type="common">Fruit fly</name>
    <dbReference type="NCBI Taxonomy" id="46245"/>
    <lineage>
        <taxon>Eukaryota</taxon>
        <taxon>Metazoa</taxon>
        <taxon>Ecdysozoa</taxon>
        <taxon>Arthropoda</taxon>
        <taxon>Hexapoda</taxon>
        <taxon>Insecta</taxon>
        <taxon>Pterygota</taxon>
        <taxon>Neoptera</taxon>
        <taxon>Endopterygota</taxon>
        <taxon>Diptera</taxon>
        <taxon>Brachycera</taxon>
        <taxon>Muscomorpha</taxon>
        <taxon>Ephydroidea</taxon>
        <taxon>Drosophilidae</taxon>
        <taxon>Drosophila</taxon>
        <taxon>Sophophora</taxon>
    </lineage>
</organism>
<accession>A0A6I8UQY8</accession>